<feature type="transmembrane region" description="Helical" evidence="1">
    <location>
        <begin position="62"/>
        <end position="85"/>
    </location>
</feature>
<dbReference type="STRING" id="555875.SAMN04488124_1974"/>
<keyword evidence="4" id="KW-1185">Reference proteome</keyword>
<evidence type="ECO:0000259" key="2">
    <source>
        <dbReference type="Pfam" id="PF02517"/>
    </source>
</evidence>
<protein>
    <recommendedName>
        <fullName evidence="2">CAAX prenyl protease 2/Lysostaphin resistance protein A-like domain-containing protein</fullName>
    </recommendedName>
</protein>
<feature type="transmembrane region" description="Helical" evidence="1">
    <location>
        <begin position="105"/>
        <end position="128"/>
    </location>
</feature>
<keyword evidence="1" id="KW-0472">Membrane</keyword>
<feature type="transmembrane region" description="Helical" evidence="1">
    <location>
        <begin position="207"/>
        <end position="228"/>
    </location>
</feature>
<accession>A0A1I6HAJ3</accession>
<keyword evidence="1" id="KW-1133">Transmembrane helix</keyword>
<dbReference type="RefSeq" id="WP_175501474.1">
    <property type="nucleotide sequence ID" value="NZ_FOYS01000003.1"/>
</dbReference>
<proteinExistence type="predicted"/>
<dbReference type="Pfam" id="PF02517">
    <property type="entry name" value="Rce1-like"/>
    <property type="match status" value="1"/>
</dbReference>
<gene>
    <name evidence="3" type="ORF">SAMN04488124_1974</name>
</gene>
<evidence type="ECO:0000256" key="1">
    <source>
        <dbReference type="SAM" id="Phobius"/>
    </source>
</evidence>
<evidence type="ECO:0000313" key="3">
    <source>
        <dbReference type="EMBL" id="SFR51351.1"/>
    </source>
</evidence>
<dbReference type="EMBL" id="FOYS01000003">
    <property type="protein sequence ID" value="SFR51351.1"/>
    <property type="molecule type" value="Genomic_DNA"/>
</dbReference>
<reference evidence="4" key="1">
    <citation type="submission" date="2016-10" db="EMBL/GenBank/DDBJ databases">
        <authorList>
            <person name="Varghese N."/>
            <person name="Submissions S."/>
        </authorList>
    </citation>
    <scope>NUCLEOTIDE SEQUENCE [LARGE SCALE GENOMIC DNA]</scope>
    <source>
        <strain evidence="4">CGMCC 1.8711</strain>
    </source>
</reference>
<dbReference type="OrthoDB" id="275779at2157"/>
<sequence length="268" mass="27382">MTSESGSGAIGGSAGSTADAGSVARALAVAVLLAALGIVAGIALVAAAGIGLRLTGVDITPLLSIVLSLVLATGLGFGGVALLYLRYRDFGLSYVGVRVPSVREFLYAAVGYVAALTLGLSATIVVSQTGVEAGTNNAAQVGMENPEILLLLIPASLLLIGPGEELLYRGVVQNRLRERLPATVAIPLASLIFAAIHYFSLSGAPSARLVSISLLVLPTLVFGVVYELSDNIVVPALTHGAYNATLFSLLYVALQFSGMQPPSGLLFF</sequence>
<dbReference type="GO" id="GO:0004175">
    <property type="term" value="F:endopeptidase activity"/>
    <property type="evidence" value="ECO:0007669"/>
    <property type="project" value="UniProtKB-ARBA"/>
</dbReference>
<dbReference type="Proteomes" id="UP000243250">
    <property type="component" value="Unassembled WGS sequence"/>
</dbReference>
<name>A0A1I6HAJ3_9EURY</name>
<organism evidence="3 4">
    <name type="scientific">Halogeometricum limi</name>
    <dbReference type="NCBI Taxonomy" id="555875"/>
    <lineage>
        <taxon>Archaea</taxon>
        <taxon>Methanobacteriati</taxon>
        <taxon>Methanobacteriota</taxon>
        <taxon>Stenosarchaea group</taxon>
        <taxon>Halobacteria</taxon>
        <taxon>Halobacteriales</taxon>
        <taxon>Haloferacaceae</taxon>
        <taxon>Halogeometricum</taxon>
    </lineage>
</organism>
<dbReference type="AlphaFoldDB" id="A0A1I6HAJ3"/>
<feature type="transmembrane region" description="Helical" evidence="1">
    <location>
        <begin position="240"/>
        <end position="258"/>
    </location>
</feature>
<evidence type="ECO:0000313" key="4">
    <source>
        <dbReference type="Proteomes" id="UP000243250"/>
    </source>
</evidence>
<feature type="domain" description="CAAX prenyl protease 2/Lysostaphin resistance protein A-like" evidence="2">
    <location>
        <begin position="149"/>
        <end position="244"/>
    </location>
</feature>
<feature type="transmembrane region" description="Helical" evidence="1">
    <location>
        <begin position="26"/>
        <end position="50"/>
    </location>
</feature>
<keyword evidence="1" id="KW-0812">Transmembrane</keyword>
<dbReference type="InterPro" id="IPR003675">
    <property type="entry name" value="Rce1/LyrA-like_dom"/>
</dbReference>
<feature type="transmembrane region" description="Helical" evidence="1">
    <location>
        <begin position="148"/>
        <end position="168"/>
    </location>
</feature>
<feature type="transmembrane region" description="Helical" evidence="1">
    <location>
        <begin position="180"/>
        <end position="201"/>
    </location>
</feature>
<dbReference type="GO" id="GO:0080120">
    <property type="term" value="P:CAAX-box protein maturation"/>
    <property type="evidence" value="ECO:0007669"/>
    <property type="project" value="UniProtKB-ARBA"/>
</dbReference>